<keyword evidence="1" id="KW-0175">Coiled coil</keyword>
<feature type="coiled-coil region" evidence="1">
    <location>
        <begin position="733"/>
        <end position="760"/>
    </location>
</feature>
<reference evidence="5 6" key="1">
    <citation type="submission" date="2021-09" db="EMBL/GenBank/DDBJ databases">
        <title>Genomic insights and catalytic innovation underlie evolution of tropane alkaloids biosynthesis.</title>
        <authorList>
            <person name="Wang Y.-J."/>
            <person name="Tian T."/>
            <person name="Huang J.-P."/>
            <person name="Huang S.-X."/>
        </authorList>
    </citation>
    <scope>NUCLEOTIDE SEQUENCE [LARGE SCALE GENOMIC DNA]</scope>
    <source>
        <strain evidence="5">KIB-2018</strain>
        <tissue evidence="5">Leaf</tissue>
    </source>
</reference>
<feature type="region of interest" description="Disordered" evidence="2">
    <location>
        <begin position="334"/>
        <end position="356"/>
    </location>
</feature>
<feature type="compositionally biased region" description="Basic and acidic residues" evidence="2">
    <location>
        <begin position="291"/>
        <end position="300"/>
    </location>
</feature>
<evidence type="ECO:0000313" key="6">
    <source>
        <dbReference type="Proteomes" id="UP001159364"/>
    </source>
</evidence>
<dbReference type="Proteomes" id="UP001159364">
    <property type="component" value="Linkage Group LG05"/>
</dbReference>
<dbReference type="InterPro" id="IPR006867">
    <property type="entry name" value="DUF632"/>
</dbReference>
<evidence type="ECO:0000259" key="3">
    <source>
        <dbReference type="Pfam" id="PF04782"/>
    </source>
</evidence>
<dbReference type="AlphaFoldDB" id="A0AAV8TGF5"/>
<feature type="compositionally biased region" description="Low complexity" evidence="2">
    <location>
        <begin position="445"/>
        <end position="462"/>
    </location>
</feature>
<feature type="compositionally biased region" description="Acidic residues" evidence="2">
    <location>
        <begin position="112"/>
        <end position="124"/>
    </location>
</feature>
<feature type="domain" description="DUF630" evidence="4">
    <location>
        <begin position="1"/>
        <end position="59"/>
    </location>
</feature>
<feature type="compositionally biased region" description="Low complexity" evidence="2">
    <location>
        <begin position="242"/>
        <end position="258"/>
    </location>
</feature>
<feature type="compositionally biased region" description="Basic residues" evidence="2">
    <location>
        <begin position="128"/>
        <end position="141"/>
    </location>
</feature>
<dbReference type="Pfam" id="PF04783">
    <property type="entry name" value="DUF630"/>
    <property type="match status" value="1"/>
</dbReference>
<name>A0AAV8TGF5_9ROSI</name>
<feature type="domain" description="DUF632" evidence="3">
    <location>
        <begin position="402"/>
        <end position="715"/>
    </location>
</feature>
<dbReference type="PANTHER" id="PTHR21450:SF41">
    <property type="entry name" value="RNA POLYMERASE SUBUNIT BETA, PUTATIVE (DUF630 AND DUF632)-RELATED"/>
    <property type="match status" value="1"/>
</dbReference>
<evidence type="ECO:0000259" key="4">
    <source>
        <dbReference type="Pfam" id="PF04783"/>
    </source>
</evidence>
<feature type="region of interest" description="Disordered" evidence="2">
    <location>
        <begin position="444"/>
        <end position="472"/>
    </location>
</feature>
<feature type="compositionally biased region" description="Low complexity" evidence="2">
    <location>
        <begin position="339"/>
        <end position="349"/>
    </location>
</feature>
<sequence length="830" mass="92836">MGCAKSKLDDLPAVALCRERCGFLEEAIQQRFALAEAHLAYVHSLKRIGNSLHSFIQQDCSSSGGAPLSPHLNLPPQRKGDPIVFFSDQALQKPHHSHSNSADSHLHFHSEGDEDHDSDSDSDDPISHLHHSGHSSPLHHHSGGDEYMSYMSSDHQAGFAGGGLLHMNYMKKQAAPPSVFYEQRPAYETVYFSESSASPSYFYNNNNNTQPSNQYGAMGNSSSYPYFGYPNYGAGRGGGAMTGYNGSSSPQRSVASSSKPPPPPPPPPSGWDFLNPFESYDKYYASNTPSRDSKDVREEEGIPDLEDEDYQHEVVKEVDGSNRNYSKSVMIDDEGHRGATSSSAEAEASLYETRPSVSMENDGAAYEMHVGGKKVIDNERSEERTGGGGFKGRAGHSSLDIAQVALEIKVQFERASESGNEIAKMLEAGQLHYEHKHVSKMLQGGTPSLSVVSSGSPTSKSSEALAPTNQPGPSYFDVDEDIKIRSKNLSSILQKLYLWEKKLYNEVKAEEKMRLHHERKLRKLKRLDERGAEAHKVDATRTIIRDLSTKIRIAIQVVDKISITINKIRDEELWPQLNELIQGLSRMWKSMLECHHNQRQLIMEARSFGPIGSGKKMSDDHLQATLQLVHELLHWTSSFTSWVDAQKGYIRVLNNWLFKCLLYEPEVTADGIVPFSPGRLGAPPVFVICNQWAQALERISEKEVIDAMRVFAMSVFQLWEQDKLEMQQGMIMNKGLEGKVKNLDREDQKIQKEIQALDKKIVLVVGDGNSLSLTGNVVYQSDTSTSNLKDSLQRIFEAMEKFTTVSMKVYEELMQRGEEERFAQEHDRVS</sequence>
<evidence type="ECO:0000256" key="2">
    <source>
        <dbReference type="SAM" id="MobiDB-lite"/>
    </source>
</evidence>
<dbReference type="PANTHER" id="PTHR21450">
    <property type="entry name" value="PROTEIN ALTERED PHOSPHATE STARVATION RESPONSE 1"/>
    <property type="match status" value="1"/>
</dbReference>
<feature type="region of interest" description="Disordered" evidence="2">
    <location>
        <begin position="91"/>
        <end position="149"/>
    </location>
</feature>
<feature type="compositionally biased region" description="Pro residues" evidence="2">
    <location>
        <begin position="259"/>
        <end position="269"/>
    </location>
</feature>
<comment type="caution">
    <text evidence="5">The sequence shown here is derived from an EMBL/GenBank/DDBJ whole genome shotgun (WGS) entry which is preliminary data.</text>
</comment>
<keyword evidence="6" id="KW-1185">Reference proteome</keyword>
<evidence type="ECO:0000313" key="5">
    <source>
        <dbReference type="EMBL" id="KAJ8765120.1"/>
    </source>
</evidence>
<dbReference type="Pfam" id="PF04782">
    <property type="entry name" value="DUF632"/>
    <property type="match status" value="1"/>
</dbReference>
<proteinExistence type="predicted"/>
<dbReference type="InterPro" id="IPR006868">
    <property type="entry name" value="DUF630"/>
</dbReference>
<gene>
    <name evidence="5" type="ORF">K2173_010606</name>
</gene>
<organism evidence="5 6">
    <name type="scientific">Erythroxylum novogranatense</name>
    <dbReference type="NCBI Taxonomy" id="1862640"/>
    <lineage>
        <taxon>Eukaryota</taxon>
        <taxon>Viridiplantae</taxon>
        <taxon>Streptophyta</taxon>
        <taxon>Embryophyta</taxon>
        <taxon>Tracheophyta</taxon>
        <taxon>Spermatophyta</taxon>
        <taxon>Magnoliopsida</taxon>
        <taxon>eudicotyledons</taxon>
        <taxon>Gunneridae</taxon>
        <taxon>Pentapetalae</taxon>
        <taxon>rosids</taxon>
        <taxon>fabids</taxon>
        <taxon>Malpighiales</taxon>
        <taxon>Erythroxylaceae</taxon>
        <taxon>Erythroxylum</taxon>
    </lineage>
</organism>
<feature type="region of interest" description="Disordered" evidence="2">
    <location>
        <begin position="242"/>
        <end position="311"/>
    </location>
</feature>
<evidence type="ECO:0000256" key="1">
    <source>
        <dbReference type="SAM" id="Coils"/>
    </source>
</evidence>
<accession>A0AAV8TGF5</accession>
<evidence type="ECO:0008006" key="7">
    <source>
        <dbReference type="Google" id="ProtNLM"/>
    </source>
</evidence>
<dbReference type="EMBL" id="JAIWQS010000005">
    <property type="protein sequence ID" value="KAJ8765120.1"/>
    <property type="molecule type" value="Genomic_DNA"/>
</dbReference>
<protein>
    <recommendedName>
        <fullName evidence="7">BZIP transcription factor</fullName>
    </recommendedName>
</protein>
<feature type="compositionally biased region" description="Acidic residues" evidence="2">
    <location>
        <begin position="301"/>
        <end position="310"/>
    </location>
</feature>